<comment type="catalytic activity">
    <reaction evidence="9 10">
        <text>uridine(1498) in 16S rRNA + S-adenosyl-L-methionine = N(3)-methyluridine(1498) in 16S rRNA + S-adenosyl-L-homocysteine + H(+)</text>
        <dbReference type="Rhea" id="RHEA:42920"/>
        <dbReference type="Rhea" id="RHEA-COMP:10283"/>
        <dbReference type="Rhea" id="RHEA-COMP:10284"/>
        <dbReference type="ChEBI" id="CHEBI:15378"/>
        <dbReference type="ChEBI" id="CHEBI:57856"/>
        <dbReference type="ChEBI" id="CHEBI:59789"/>
        <dbReference type="ChEBI" id="CHEBI:65315"/>
        <dbReference type="ChEBI" id="CHEBI:74502"/>
        <dbReference type="EC" id="2.1.1.193"/>
    </reaction>
</comment>
<proteinExistence type="inferred from homology"/>
<evidence type="ECO:0000256" key="4">
    <source>
        <dbReference type="ARBA" id="ARBA00022552"/>
    </source>
</evidence>
<feature type="domain" description="Ribosomal RNA small subunit methyltransferase E PUA-like" evidence="12">
    <location>
        <begin position="19"/>
        <end position="62"/>
    </location>
</feature>
<evidence type="ECO:0000256" key="7">
    <source>
        <dbReference type="ARBA" id="ARBA00022691"/>
    </source>
</evidence>
<dbReference type="InterPro" id="IPR015947">
    <property type="entry name" value="PUA-like_sf"/>
</dbReference>
<dbReference type="Proteomes" id="UP001172083">
    <property type="component" value="Unassembled WGS sequence"/>
</dbReference>
<dbReference type="EC" id="2.1.1.193" evidence="10"/>
<protein>
    <recommendedName>
        <fullName evidence="10">Ribosomal RNA small subunit methyltransferase E</fullName>
        <ecNumber evidence="10">2.1.1.193</ecNumber>
    </recommendedName>
</protein>
<evidence type="ECO:0000256" key="6">
    <source>
        <dbReference type="ARBA" id="ARBA00022679"/>
    </source>
</evidence>
<organism evidence="13 14">
    <name type="scientific">Agaribacillus aureus</name>
    <dbReference type="NCBI Taxonomy" id="3051825"/>
    <lineage>
        <taxon>Bacteria</taxon>
        <taxon>Pseudomonadati</taxon>
        <taxon>Bacteroidota</taxon>
        <taxon>Cytophagia</taxon>
        <taxon>Cytophagales</taxon>
        <taxon>Splendidivirgaceae</taxon>
        <taxon>Agaribacillus</taxon>
    </lineage>
</organism>
<accession>A0ABT8L8T0</accession>
<reference evidence="13" key="1">
    <citation type="submission" date="2023-06" db="EMBL/GenBank/DDBJ databases">
        <title>Genomic of Agaribacillus aureum.</title>
        <authorList>
            <person name="Wang G."/>
        </authorList>
    </citation>
    <scope>NUCLEOTIDE SEQUENCE</scope>
    <source>
        <strain evidence="13">BMA12</strain>
    </source>
</reference>
<dbReference type="PANTHER" id="PTHR30027">
    <property type="entry name" value="RIBOSOMAL RNA SMALL SUBUNIT METHYLTRANSFERASE E"/>
    <property type="match status" value="1"/>
</dbReference>
<name>A0ABT8L8T0_9BACT</name>
<keyword evidence="14" id="KW-1185">Reference proteome</keyword>
<dbReference type="InterPro" id="IPR046886">
    <property type="entry name" value="RsmE_MTase_dom"/>
</dbReference>
<evidence type="ECO:0000313" key="14">
    <source>
        <dbReference type="Proteomes" id="UP001172083"/>
    </source>
</evidence>
<comment type="subcellular location">
    <subcellularLocation>
        <location evidence="1 10">Cytoplasm</location>
    </subcellularLocation>
</comment>
<dbReference type="EMBL" id="JAUJEB010000004">
    <property type="protein sequence ID" value="MDN5214165.1"/>
    <property type="molecule type" value="Genomic_DNA"/>
</dbReference>
<evidence type="ECO:0000313" key="13">
    <source>
        <dbReference type="EMBL" id="MDN5214165.1"/>
    </source>
</evidence>
<evidence type="ECO:0000256" key="8">
    <source>
        <dbReference type="ARBA" id="ARBA00025699"/>
    </source>
</evidence>
<dbReference type="PANTHER" id="PTHR30027:SF3">
    <property type="entry name" value="16S RRNA (URACIL(1498)-N(3))-METHYLTRANSFERASE"/>
    <property type="match status" value="1"/>
</dbReference>
<dbReference type="CDD" id="cd18084">
    <property type="entry name" value="RsmE-like"/>
    <property type="match status" value="1"/>
</dbReference>
<sequence length="234" mass="26601">MRLFYQPHIGSGADYLDLEESRHCVKVLRLKQGDPIRIIDGSGWLYSGQLTRVDARKCFFSVVEKHFEEPKDYHIHVAIAPTKNLDRLEWFVEKSVEIGIDRISPILCRQSERRTLKTDRLKRKAVSAMKQSLKFRMPEISELLPFERILSDTGNVEKFIAHVDDLPRPHLINAAKRGGQYLVLIGPEGDFSREEIDTAMSQGFEPVSLGDSRLRTETAGIAACHILNLINCSG</sequence>
<dbReference type="SUPFAM" id="SSF88697">
    <property type="entry name" value="PUA domain-like"/>
    <property type="match status" value="1"/>
</dbReference>
<dbReference type="InterPro" id="IPR029026">
    <property type="entry name" value="tRNA_m1G_MTases_N"/>
</dbReference>
<dbReference type="Pfam" id="PF20260">
    <property type="entry name" value="PUA_4"/>
    <property type="match status" value="1"/>
</dbReference>
<dbReference type="SUPFAM" id="SSF75217">
    <property type="entry name" value="alpha/beta knot"/>
    <property type="match status" value="1"/>
</dbReference>
<dbReference type="Gene3D" id="3.40.1280.10">
    <property type="match status" value="1"/>
</dbReference>
<dbReference type="InterPro" id="IPR029028">
    <property type="entry name" value="Alpha/beta_knot_MTases"/>
</dbReference>
<dbReference type="GO" id="GO:0008168">
    <property type="term" value="F:methyltransferase activity"/>
    <property type="evidence" value="ECO:0007669"/>
    <property type="project" value="UniProtKB-KW"/>
</dbReference>
<dbReference type="PIRSF" id="PIRSF015601">
    <property type="entry name" value="MTase_slr0722"/>
    <property type="match status" value="1"/>
</dbReference>
<dbReference type="Gene3D" id="2.40.240.20">
    <property type="entry name" value="Hypothetical PUA domain-like, domain 1"/>
    <property type="match status" value="1"/>
</dbReference>
<keyword evidence="4 10" id="KW-0698">rRNA processing</keyword>
<comment type="caution">
    <text evidence="13">The sequence shown here is derived from an EMBL/GenBank/DDBJ whole genome shotgun (WGS) entry which is preliminary data.</text>
</comment>
<keyword evidence="7 10" id="KW-0949">S-adenosyl-L-methionine</keyword>
<keyword evidence="6 10" id="KW-0808">Transferase</keyword>
<evidence type="ECO:0000259" key="11">
    <source>
        <dbReference type="Pfam" id="PF04452"/>
    </source>
</evidence>
<keyword evidence="3 10" id="KW-0963">Cytoplasm</keyword>
<dbReference type="RefSeq" id="WP_346759500.1">
    <property type="nucleotide sequence ID" value="NZ_JAUJEB010000004.1"/>
</dbReference>
<evidence type="ECO:0000256" key="3">
    <source>
        <dbReference type="ARBA" id="ARBA00022490"/>
    </source>
</evidence>
<dbReference type="InterPro" id="IPR046887">
    <property type="entry name" value="RsmE_PUA-like"/>
</dbReference>
<evidence type="ECO:0000256" key="1">
    <source>
        <dbReference type="ARBA" id="ARBA00004496"/>
    </source>
</evidence>
<evidence type="ECO:0000256" key="5">
    <source>
        <dbReference type="ARBA" id="ARBA00022603"/>
    </source>
</evidence>
<dbReference type="GO" id="GO:0032259">
    <property type="term" value="P:methylation"/>
    <property type="evidence" value="ECO:0007669"/>
    <property type="project" value="UniProtKB-KW"/>
</dbReference>
<evidence type="ECO:0000256" key="2">
    <source>
        <dbReference type="ARBA" id="ARBA00005528"/>
    </source>
</evidence>
<evidence type="ECO:0000256" key="9">
    <source>
        <dbReference type="ARBA" id="ARBA00047944"/>
    </source>
</evidence>
<comment type="function">
    <text evidence="8 10">Specifically methylates the N3 position of the uracil ring of uridine 1498 (m3U1498) in 16S rRNA. Acts on the fully assembled 30S ribosomal subunit.</text>
</comment>
<dbReference type="Pfam" id="PF04452">
    <property type="entry name" value="Methyltrans_RNA"/>
    <property type="match status" value="1"/>
</dbReference>
<feature type="domain" description="Ribosomal RNA small subunit methyltransferase E methyltransferase" evidence="11">
    <location>
        <begin position="71"/>
        <end position="227"/>
    </location>
</feature>
<comment type="similarity">
    <text evidence="2 10">Belongs to the RNA methyltransferase RsmE family.</text>
</comment>
<evidence type="ECO:0000259" key="12">
    <source>
        <dbReference type="Pfam" id="PF20260"/>
    </source>
</evidence>
<gene>
    <name evidence="13" type="ORF">QQ020_18960</name>
</gene>
<dbReference type="NCBIfam" id="TIGR00046">
    <property type="entry name" value="RsmE family RNA methyltransferase"/>
    <property type="match status" value="1"/>
</dbReference>
<dbReference type="NCBIfam" id="NF008702">
    <property type="entry name" value="PRK11713.6-1"/>
    <property type="match status" value="1"/>
</dbReference>
<dbReference type="InterPro" id="IPR006700">
    <property type="entry name" value="RsmE"/>
</dbReference>
<keyword evidence="5 10" id="KW-0489">Methyltransferase</keyword>
<evidence type="ECO:0000256" key="10">
    <source>
        <dbReference type="PIRNR" id="PIRNR015601"/>
    </source>
</evidence>